<feature type="non-terminal residue" evidence="1">
    <location>
        <position position="48"/>
    </location>
</feature>
<protein>
    <submittedName>
        <fullName evidence="1">Uncharacterized protein</fullName>
    </submittedName>
</protein>
<gene>
    <name evidence="1" type="ORF">S06H3_39431</name>
</gene>
<proteinExistence type="predicted"/>
<reference evidence="1" key="1">
    <citation type="journal article" date="2014" name="Front. Microbiol.">
        <title>High frequency of phylogenetically diverse reductive dehalogenase-homologous genes in deep subseafloor sedimentary metagenomes.</title>
        <authorList>
            <person name="Kawai M."/>
            <person name="Futagami T."/>
            <person name="Toyoda A."/>
            <person name="Takaki Y."/>
            <person name="Nishi S."/>
            <person name="Hori S."/>
            <person name="Arai W."/>
            <person name="Tsubouchi T."/>
            <person name="Morono Y."/>
            <person name="Uchiyama I."/>
            <person name="Ito T."/>
            <person name="Fujiyama A."/>
            <person name="Inagaki F."/>
            <person name="Takami H."/>
        </authorList>
    </citation>
    <scope>NUCLEOTIDE SEQUENCE</scope>
    <source>
        <strain evidence="1">Expedition CK06-06</strain>
    </source>
</reference>
<name>X1QME4_9ZZZZ</name>
<evidence type="ECO:0000313" key="1">
    <source>
        <dbReference type="EMBL" id="GAI44434.1"/>
    </source>
</evidence>
<sequence length="48" mass="5561">MAAVEGMYSRVDLADKKNYFSKLTNCRSWAMFQRNEETGKVKVTSEHC</sequence>
<comment type="caution">
    <text evidence="1">The sequence shown here is derived from an EMBL/GenBank/DDBJ whole genome shotgun (WGS) entry which is preliminary data.</text>
</comment>
<organism evidence="1">
    <name type="scientific">marine sediment metagenome</name>
    <dbReference type="NCBI Taxonomy" id="412755"/>
    <lineage>
        <taxon>unclassified sequences</taxon>
        <taxon>metagenomes</taxon>
        <taxon>ecological metagenomes</taxon>
    </lineage>
</organism>
<dbReference type="AlphaFoldDB" id="X1QME4"/>
<accession>X1QME4</accession>
<dbReference type="EMBL" id="BARV01024120">
    <property type="protein sequence ID" value="GAI44434.1"/>
    <property type="molecule type" value="Genomic_DNA"/>
</dbReference>